<dbReference type="GO" id="GO:0008408">
    <property type="term" value="F:3'-5' exonuclease activity"/>
    <property type="evidence" value="ECO:0007669"/>
    <property type="project" value="UniProtKB-UniRule"/>
</dbReference>
<dbReference type="InterPro" id="IPR036397">
    <property type="entry name" value="RNaseH_sf"/>
</dbReference>
<evidence type="ECO:0000259" key="8">
    <source>
        <dbReference type="PROSITE" id="PS51193"/>
    </source>
</evidence>
<dbReference type="SMART" id="SM00491">
    <property type="entry name" value="HELICc2"/>
    <property type="match status" value="1"/>
</dbReference>
<keyword evidence="3 6" id="KW-0378">Hydrolase</keyword>
<keyword evidence="5 6" id="KW-0067">ATP-binding</keyword>
<accession>A0A4Q9DTZ6</accession>
<dbReference type="SMART" id="SM00487">
    <property type="entry name" value="DEXDc"/>
    <property type="match status" value="1"/>
</dbReference>
<dbReference type="GO" id="GO:0003677">
    <property type="term" value="F:DNA binding"/>
    <property type="evidence" value="ECO:0007669"/>
    <property type="project" value="InterPro"/>
</dbReference>
<name>A0A4Q9DTZ6_9BACL</name>
<dbReference type="Proteomes" id="UP000293142">
    <property type="component" value="Unassembled WGS sequence"/>
</dbReference>
<dbReference type="Pfam" id="PF13307">
    <property type="entry name" value="Helicase_C_2"/>
    <property type="match status" value="1"/>
</dbReference>
<dbReference type="PROSITE" id="PS51193">
    <property type="entry name" value="HELICASE_ATP_BIND_2"/>
    <property type="match status" value="1"/>
</dbReference>
<dbReference type="GO" id="GO:0016818">
    <property type="term" value="F:hydrolase activity, acting on acid anhydrides, in phosphorus-containing anhydrides"/>
    <property type="evidence" value="ECO:0007669"/>
    <property type="project" value="InterPro"/>
</dbReference>
<dbReference type="Gene3D" id="3.30.420.10">
    <property type="entry name" value="Ribonuclease H-like superfamily/Ribonuclease H"/>
    <property type="match status" value="1"/>
</dbReference>
<proteinExistence type="inferred from homology"/>
<protein>
    <recommendedName>
        <fullName evidence="6 7">3'-5' exonuclease DinG</fullName>
        <ecNumber evidence="6 7">3.1.-.-</ecNumber>
    </recommendedName>
</protein>
<evidence type="ECO:0000256" key="7">
    <source>
        <dbReference type="RuleBase" id="RU364106"/>
    </source>
</evidence>
<dbReference type="GO" id="GO:0006260">
    <property type="term" value="P:DNA replication"/>
    <property type="evidence" value="ECO:0007669"/>
    <property type="project" value="InterPro"/>
</dbReference>
<comment type="caution">
    <text evidence="9">The sequence shown here is derived from an EMBL/GenBank/DDBJ whole genome shotgun (WGS) entry which is preliminary data.</text>
</comment>
<dbReference type="Gene3D" id="3.40.50.300">
    <property type="entry name" value="P-loop containing nucleotide triphosphate hydrolases"/>
    <property type="match status" value="2"/>
</dbReference>
<dbReference type="SUPFAM" id="SSF53098">
    <property type="entry name" value="Ribonuclease H-like"/>
    <property type="match status" value="1"/>
</dbReference>
<dbReference type="InterPro" id="IPR012337">
    <property type="entry name" value="RNaseH-like_sf"/>
</dbReference>
<dbReference type="FunFam" id="3.30.420.10:FF:000045">
    <property type="entry name" value="3'-5' exonuclease DinG"/>
    <property type="match status" value="1"/>
</dbReference>
<dbReference type="RefSeq" id="WP_131012949.1">
    <property type="nucleotide sequence ID" value="NZ_SIRE01000006.1"/>
</dbReference>
<dbReference type="EC" id="3.1.-.-" evidence="6 7"/>
<evidence type="ECO:0000256" key="4">
    <source>
        <dbReference type="ARBA" id="ARBA00022839"/>
    </source>
</evidence>
<dbReference type="SMART" id="SM00479">
    <property type="entry name" value="EXOIII"/>
    <property type="match status" value="1"/>
</dbReference>
<dbReference type="AlphaFoldDB" id="A0A4Q9DTZ6"/>
<evidence type="ECO:0000256" key="2">
    <source>
        <dbReference type="ARBA" id="ARBA00022741"/>
    </source>
</evidence>
<evidence type="ECO:0000256" key="6">
    <source>
        <dbReference type="HAMAP-Rule" id="MF_02206"/>
    </source>
</evidence>
<keyword evidence="2 6" id="KW-0547">Nucleotide-binding</keyword>
<feature type="domain" description="Helicase ATP-binding" evidence="8">
    <location>
        <begin position="251"/>
        <end position="515"/>
    </location>
</feature>
<gene>
    <name evidence="6 7 9" type="primary">dinG</name>
    <name evidence="9" type="ORF">EYB31_08825</name>
</gene>
<evidence type="ECO:0000256" key="3">
    <source>
        <dbReference type="ARBA" id="ARBA00022801"/>
    </source>
</evidence>
<dbReference type="Pfam" id="PF00929">
    <property type="entry name" value="RNase_T"/>
    <property type="match status" value="1"/>
</dbReference>
<evidence type="ECO:0000313" key="10">
    <source>
        <dbReference type="Proteomes" id="UP000293142"/>
    </source>
</evidence>
<feature type="binding site" evidence="6">
    <location>
        <begin position="286"/>
        <end position="293"/>
    </location>
    <ligand>
        <name>ATP</name>
        <dbReference type="ChEBI" id="CHEBI:30616"/>
    </ligand>
</feature>
<dbReference type="GO" id="GO:0005524">
    <property type="term" value="F:ATP binding"/>
    <property type="evidence" value="ECO:0007669"/>
    <property type="project" value="UniProtKB-UniRule"/>
</dbReference>
<keyword evidence="10" id="KW-1185">Reference proteome</keyword>
<dbReference type="NCBIfam" id="NF005981">
    <property type="entry name" value="PRK08074.1"/>
    <property type="match status" value="1"/>
</dbReference>
<dbReference type="GO" id="GO:0003887">
    <property type="term" value="F:DNA-directed DNA polymerase activity"/>
    <property type="evidence" value="ECO:0007669"/>
    <property type="project" value="InterPro"/>
</dbReference>
<dbReference type="HAMAP" id="MF_02206">
    <property type="entry name" value="DinG_exonucl"/>
    <property type="match status" value="1"/>
</dbReference>
<evidence type="ECO:0000313" key="9">
    <source>
        <dbReference type="EMBL" id="TBL79705.1"/>
    </source>
</evidence>
<dbReference type="OrthoDB" id="9803913at2"/>
<dbReference type="InterPro" id="IPR013520">
    <property type="entry name" value="Ribonucl_H"/>
</dbReference>
<sequence>MKFAVLDFETTGSGSNDEIIQVGLVIIDQFQISDRYTSLVNPGIGIPSSITALTGITDEMVADAPRMDQVVSEMVPLLSDSVLVAHNAGFDLAFLQKALDDHGYFPYDGRVLDTMDALRMLFPGMSSLQLSLACDALDIVHERPHQADSDAEVTALLWLKCMQRLLELPLLTLQRLCTLYQAEANDMGWFLEEIRLFKEAHSSEAVDNAVYFRQFALNVDDWDEEKRERTADEASRLGSNFNDFYDDLRNNLKTKFETYEERESQVIMLQEVEDAFQASRHLMIEAGTGTGKSLGYLIPALYYGMKQDKKIVVSTHTINLQEQLKERDLPLLHDIFPAPFEAAVLKGRSHYLCLRKFEHKINTLDFEYSKEDRLTAGQMLVWLGETETGDEEELHFGNRGPQFWHTVASDADSCLNRSCPWFKKCFYHRARYRANNADAIITNHSLLFTDVRAENRILPAYKHLVIDEAHHFEEVASKHFGIELHYAALVGALLWLYKDSRSGQLSHLRQRLQKHEGELASGWCGVIDKLIPKIVQLKEDWDMLTEQLYQLLAMNNDLGQSEMGQPVLRIKKERLPSIWPTLQGIEQNIYLNLGDLGKQLDKLLLELKEVQEEYEVQSFVTDLGGIGKELSQHKDALHFFMNMPEEGYVYWMEASPHGKAKSLQITSVPIDVSPLLREYFFEPKESIVMTSATLSVNKSFEYTSELLGLKTEEQTKVKTVQLPSPFNYRQQALVVIPRDFPSIKGAGSEAVFVEKLVDSLAEVAVEMNGRMLVLFTSNRMLKAAHAGLKERLEPHGIHVLGQGVDSSNRSKLTRMFQSYPSSVLLGTSSFWEGVDIPGNALSCLAIVRLPFQPPNHPLVEAKIEHIKKMNLNPFMKLSVPQAVIRFKQGFGRLVRTSGDKGIVIIYDTRVIDTSYGKHFLYSLPGPKIEHMPTSQLVSRIKQWMGETGG</sequence>
<keyword evidence="9" id="KW-0347">Helicase</keyword>
<keyword evidence="1 6" id="KW-0540">Nuclease</keyword>
<evidence type="ECO:0000256" key="1">
    <source>
        <dbReference type="ARBA" id="ARBA00022722"/>
    </source>
</evidence>
<dbReference type="CDD" id="cd06127">
    <property type="entry name" value="DEDDh"/>
    <property type="match status" value="1"/>
</dbReference>
<dbReference type="PANTHER" id="PTHR11472">
    <property type="entry name" value="DNA REPAIR DEAD HELICASE RAD3/XP-D SUBFAMILY MEMBER"/>
    <property type="match status" value="1"/>
</dbReference>
<dbReference type="InterPro" id="IPR006555">
    <property type="entry name" value="ATP-dep_Helicase_C"/>
</dbReference>
<dbReference type="InterPro" id="IPR006054">
    <property type="entry name" value="DnaQ"/>
</dbReference>
<reference evidence="9 10" key="1">
    <citation type="submission" date="2019-02" db="EMBL/GenBank/DDBJ databases">
        <title>Paenibacillus sp. nov., isolated from surface-sterilized tissue of Thalictrum simplex L.</title>
        <authorList>
            <person name="Tuo L."/>
        </authorList>
    </citation>
    <scope>NUCLEOTIDE SEQUENCE [LARGE SCALE GENOMIC DNA]</scope>
    <source>
        <strain evidence="9 10">N2SHLJ1</strain>
    </source>
</reference>
<dbReference type="InterPro" id="IPR027417">
    <property type="entry name" value="P-loop_NTPase"/>
</dbReference>
<keyword evidence="4 6" id="KW-0269">Exonuclease</keyword>
<dbReference type="InterPro" id="IPR045028">
    <property type="entry name" value="DinG/Rad3-like"/>
</dbReference>
<dbReference type="NCBIfam" id="TIGR01407">
    <property type="entry name" value="dinG_rel"/>
    <property type="match status" value="1"/>
</dbReference>
<dbReference type="GO" id="GO:0003678">
    <property type="term" value="F:DNA helicase activity"/>
    <property type="evidence" value="ECO:0007669"/>
    <property type="project" value="TreeGrafter"/>
</dbReference>
<dbReference type="NCBIfam" id="TIGR00573">
    <property type="entry name" value="dnaq"/>
    <property type="match status" value="1"/>
</dbReference>
<dbReference type="InterPro" id="IPR006310">
    <property type="entry name" value="DinG"/>
</dbReference>
<organism evidence="9 10">
    <name type="scientific">Paenibacillus thalictri</name>
    <dbReference type="NCBI Taxonomy" id="2527873"/>
    <lineage>
        <taxon>Bacteria</taxon>
        <taxon>Bacillati</taxon>
        <taxon>Bacillota</taxon>
        <taxon>Bacilli</taxon>
        <taxon>Bacillales</taxon>
        <taxon>Paenibacillaceae</taxon>
        <taxon>Paenibacillus</taxon>
    </lineage>
</organism>
<feature type="short sequence motif" description="DEAH box" evidence="6">
    <location>
        <begin position="467"/>
        <end position="470"/>
    </location>
</feature>
<comment type="similarity">
    <text evidence="6 7">Belongs to the helicase family. DinG subfamily. Type 2 sub-subfamily.</text>
</comment>
<dbReference type="PANTHER" id="PTHR11472:SF34">
    <property type="entry name" value="REGULATOR OF TELOMERE ELONGATION HELICASE 1"/>
    <property type="match status" value="1"/>
</dbReference>
<evidence type="ECO:0000256" key="5">
    <source>
        <dbReference type="ARBA" id="ARBA00022840"/>
    </source>
</evidence>
<dbReference type="SUPFAM" id="SSF52540">
    <property type="entry name" value="P-loop containing nucleoside triphosphate hydrolases"/>
    <property type="match status" value="1"/>
</dbReference>
<dbReference type="InterPro" id="IPR014013">
    <property type="entry name" value="Helic_SF1/SF2_ATP-bd_DinG/Rad3"/>
</dbReference>
<comment type="function">
    <text evidence="6 7">3'-5' exonuclease.</text>
</comment>
<dbReference type="InterPro" id="IPR014001">
    <property type="entry name" value="Helicase_ATP-bd"/>
</dbReference>
<dbReference type="EMBL" id="SIRE01000006">
    <property type="protein sequence ID" value="TBL79705.1"/>
    <property type="molecule type" value="Genomic_DNA"/>
</dbReference>